<accession>A0A0V0HKL3</accession>
<evidence type="ECO:0000313" key="1">
    <source>
        <dbReference type="EMBL" id="JAP20813.1"/>
    </source>
</evidence>
<name>A0A0V0HKL3_SOLCH</name>
<dbReference type="AlphaFoldDB" id="A0A0V0HKL3"/>
<dbReference type="EMBL" id="GEDG01018417">
    <property type="protein sequence ID" value="JAP20813.1"/>
    <property type="molecule type" value="Transcribed_RNA"/>
</dbReference>
<sequence>MASLKLPLYVDSSWESKKLNCTVKALNFTDSKCWVPSFLGGGAFVVSPFCNVKHIRVSRLETEELETSELSLDGDGVDGYEGELGNESFVTERPNLGRDSQKGKFNVWRRFRRVKKVPKDSNYRSSFRLKDRKNGMEENPRIVFDINSDENVIDSQNGVDFDDENIGSDLSLDQCNAILKELERGDDGKAL</sequence>
<proteinExistence type="predicted"/>
<reference evidence="1" key="1">
    <citation type="submission" date="2015-12" db="EMBL/GenBank/DDBJ databases">
        <title>Gene expression during late stages of embryo sac development: a critical building block for successful pollen-pistil interactions.</title>
        <authorList>
            <person name="Liu Y."/>
            <person name="Joly V."/>
            <person name="Sabar M."/>
            <person name="Matton D.P."/>
        </authorList>
    </citation>
    <scope>NUCLEOTIDE SEQUENCE</scope>
</reference>
<protein>
    <submittedName>
        <fullName evidence="1">Putative ovule protein</fullName>
    </submittedName>
</protein>
<organism evidence="1">
    <name type="scientific">Solanum chacoense</name>
    <name type="common">Chaco potato</name>
    <dbReference type="NCBI Taxonomy" id="4108"/>
    <lineage>
        <taxon>Eukaryota</taxon>
        <taxon>Viridiplantae</taxon>
        <taxon>Streptophyta</taxon>
        <taxon>Embryophyta</taxon>
        <taxon>Tracheophyta</taxon>
        <taxon>Spermatophyta</taxon>
        <taxon>Magnoliopsida</taxon>
        <taxon>eudicotyledons</taxon>
        <taxon>Gunneridae</taxon>
        <taxon>Pentapetalae</taxon>
        <taxon>asterids</taxon>
        <taxon>lamiids</taxon>
        <taxon>Solanales</taxon>
        <taxon>Solanaceae</taxon>
        <taxon>Solanoideae</taxon>
        <taxon>Solaneae</taxon>
        <taxon>Solanum</taxon>
    </lineage>
</organism>